<sequence>MTDYVEDLHTGKYWETVAVTAAPEGWRVQAISVNRYARKPHCAEAPVAAFLIQELRYTARLRDGTSNKPVLCDHPYETRTVAAVFDGVELKAVDAHGHDRLGVDDDTGWIEVVGPGEDFDPAWLDSAECRLAELKEEKVQKDGATS</sequence>
<name>A0ABU3WRJ8_9NOCA</name>
<dbReference type="Proteomes" id="UP001275440">
    <property type="component" value="Unassembled WGS sequence"/>
</dbReference>
<protein>
    <submittedName>
        <fullName evidence="1">Uncharacterized protein</fullName>
    </submittedName>
</protein>
<dbReference type="EMBL" id="WBMO01000001">
    <property type="protein sequence ID" value="MDV2476627.1"/>
    <property type="molecule type" value="Genomic_DNA"/>
</dbReference>
<evidence type="ECO:0000313" key="2">
    <source>
        <dbReference type="Proteomes" id="UP001275440"/>
    </source>
</evidence>
<proteinExistence type="predicted"/>
<gene>
    <name evidence="1" type="ORF">F8M49_17235</name>
</gene>
<organism evidence="1 2">
    <name type="scientific">Rhodococcus zopfii</name>
    <dbReference type="NCBI Taxonomy" id="43772"/>
    <lineage>
        <taxon>Bacteria</taxon>
        <taxon>Bacillati</taxon>
        <taxon>Actinomycetota</taxon>
        <taxon>Actinomycetes</taxon>
        <taxon>Mycobacteriales</taxon>
        <taxon>Nocardiaceae</taxon>
        <taxon>Rhodococcus</taxon>
    </lineage>
</organism>
<comment type="caution">
    <text evidence="1">The sequence shown here is derived from an EMBL/GenBank/DDBJ whole genome shotgun (WGS) entry which is preliminary data.</text>
</comment>
<accession>A0ABU3WRJ8</accession>
<reference evidence="1 2" key="1">
    <citation type="submission" date="2019-10" db="EMBL/GenBank/DDBJ databases">
        <title>Draft Genome Assembly of Rhodococcus zopfii DSM44189.</title>
        <authorList>
            <person name="Sutton J.M."/>
            <person name="Akob D.M."/>
            <person name="Bushman T.J."/>
        </authorList>
    </citation>
    <scope>NUCLEOTIDE SEQUENCE [LARGE SCALE GENOMIC DNA]</scope>
    <source>
        <strain evidence="1 2">DSM 44189</strain>
    </source>
</reference>
<keyword evidence="2" id="KW-1185">Reference proteome</keyword>
<evidence type="ECO:0000313" key="1">
    <source>
        <dbReference type="EMBL" id="MDV2476627.1"/>
    </source>
</evidence>